<gene>
    <name evidence="1" type="ORF">EAH_00032400</name>
</gene>
<sequence>MDLFASHYDLKEHSVTWATDDLLTLINMCKKYEAYLNLSAHDPVAKIVQAVSEGRNPPFSSEMIESCKAAQTSQSFKVDHRFLLTEKNLVYCSLTHAPVPQRLALRQRAQTQGGERVLAVLLRYGGEDSKDFESEVSFCLRVCPPLSACTPERLCSELAAIAEHLAALETPDFSTAARIERRHLDDIQALQREYDINLRNRVETLKEALQAAEALVVEQPIEIAARRYNFTLAFPSLRRKQADKKQGDANISLTFKYSVLLQREVCFRV</sequence>
<keyword evidence="2" id="KW-1185">Reference proteome</keyword>
<dbReference type="GeneID" id="25271310"/>
<evidence type="ECO:0000313" key="1">
    <source>
        <dbReference type="EMBL" id="CDI83044.1"/>
    </source>
</evidence>
<accession>U6GWY7</accession>
<dbReference type="OrthoDB" id="347505at2759"/>
<name>U6GWY7_EIMAC</name>
<dbReference type="AlphaFoldDB" id="U6GWY7"/>
<dbReference type="RefSeq" id="XP_013247763.1">
    <property type="nucleotide sequence ID" value="XM_013392309.1"/>
</dbReference>
<dbReference type="Proteomes" id="UP000018050">
    <property type="component" value="Unassembled WGS sequence"/>
</dbReference>
<proteinExistence type="predicted"/>
<dbReference type="EMBL" id="HG673071">
    <property type="protein sequence ID" value="CDI83044.1"/>
    <property type="molecule type" value="Genomic_DNA"/>
</dbReference>
<reference evidence="1" key="2">
    <citation type="submission" date="2013-10" db="EMBL/GenBank/DDBJ databases">
        <authorList>
            <person name="Aslett M."/>
        </authorList>
    </citation>
    <scope>NUCLEOTIDE SEQUENCE</scope>
    <source>
        <strain evidence="1">Houghton</strain>
    </source>
</reference>
<evidence type="ECO:0000313" key="2">
    <source>
        <dbReference type="Proteomes" id="UP000018050"/>
    </source>
</evidence>
<protein>
    <submittedName>
        <fullName evidence="1">Regulator of chromosome condensation domain-containing protein, putative</fullName>
    </submittedName>
</protein>
<reference evidence="1" key="1">
    <citation type="submission" date="2013-10" db="EMBL/GenBank/DDBJ databases">
        <title>Genomic analysis of the causative agents of coccidiosis in chickens.</title>
        <authorList>
            <person name="Reid A.J."/>
            <person name="Blake D."/>
            <person name="Billington K."/>
            <person name="Browne H."/>
            <person name="Dunn M."/>
            <person name="Hung S."/>
            <person name="Kawahara F."/>
            <person name="Miranda-Saavedra D."/>
            <person name="Mourier T."/>
            <person name="Nagra H."/>
            <person name="Otto T.D."/>
            <person name="Rawlings N."/>
            <person name="Sanchez A."/>
            <person name="Sanders M."/>
            <person name="Subramaniam C."/>
            <person name="Tay Y."/>
            <person name="Dear P."/>
            <person name="Doerig C."/>
            <person name="Gruber A."/>
            <person name="Parkinson J."/>
            <person name="Shirley M."/>
            <person name="Wan K.L."/>
            <person name="Berriman M."/>
            <person name="Tomley F."/>
            <person name="Pain A."/>
        </authorList>
    </citation>
    <scope>NUCLEOTIDE SEQUENCE</scope>
    <source>
        <strain evidence="1">Houghton</strain>
    </source>
</reference>
<dbReference type="VEuPathDB" id="ToxoDB:EAH_00032400"/>
<organism evidence="1 2">
    <name type="scientific">Eimeria acervulina</name>
    <name type="common">Coccidian parasite</name>
    <dbReference type="NCBI Taxonomy" id="5801"/>
    <lineage>
        <taxon>Eukaryota</taxon>
        <taxon>Sar</taxon>
        <taxon>Alveolata</taxon>
        <taxon>Apicomplexa</taxon>
        <taxon>Conoidasida</taxon>
        <taxon>Coccidia</taxon>
        <taxon>Eucoccidiorida</taxon>
        <taxon>Eimeriorina</taxon>
        <taxon>Eimeriidae</taxon>
        <taxon>Eimeria</taxon>
    </lineage>
</organism>
<dbReference type="OMA" id="CKKYEAY"/>